<dbReference type="AlphaFoldDB" id="A0A3B3I2C1"/>
<dbReference type="Gene3D" id="3.40.800.20">
    <property type="entry name" value="Histone deacetylase domain"/>
    <property type="match status" value="1"/>
</dbReference>
<dbReference type="Bgee" id="ENSORLG00000029432">
    <property type="expression patterns" value="Expressed in intestine and 14 other cell types or tissues"/>
</dbReference>
<evidence type="ECO:0000256" key="1">
    <source>
        <dbReference type="ARBA" id="ARBA00004123"/>
    </source>
</evidence>
<feature type="region of interest" description="Disordered" evidence="17">
    <location>
        <begin position="59"/>
        <end position="86"/>
    </location>
</feature>
<evidence type="ECO:0000256" key="12">
    <source>
        <dbReference type="PIRNR" id="PIRNR037911"/>
    </source>
</evidence>
<dbReference type="PIRSF" id="PIRSF037911">
    <property type="entry name" value="HDAC_II_euk"/>
    <property type="match status" value="1"/>
</dbReference>
<comment type="catalytic activity">
    <reaction evidence="12">
        <text>N(6)-acetyl-L-lysyl-[histone] + H2O = L-lysyl-[histone] + acetate</text>
        <dbReference type="Rhea" id="RHEA:58196"/>
        <dbReference type="Rhea" id="RHEA-COMP:9845"/>
        <dbReference type="Rhea" id="RHEA-COMP:11338"/>
        <dbReference type="ChEBI" id="CHEBI:15377"/>
        <dbReference type="ChEBI" id="CHEBI:29969"/>
        <dbReference type="ChEBI" id="CHEBI:30089"/>
        <dbReference type="ChEBI" id="CHEBI:61930"/>
        <dbReference type="EC" id="3.5.1.98"/>
    </reaction>
</comment>
<evidence type="ECO:0000259" key="18">
    <source>
        <dbReference type="Pfam" id="PF00850"/>
    </source>
</evidence>
<evidence type="ECO:0000256" key="16">
    <source>
        <dbReference type="SAM" id="Coils"/>
    </source>
</evidence>
<evidence type="ECO:0000256" key="7">
    <source>
        <dbReference type="ARBA" id="ARBA00022833"/>
    </source>
</evidence>
<feature type="compositionally biased region" description="Polar residues" evidence="17">
    <location>
        <begin position="230"/>
        <end position="247"/>
    </location>
</feature>
<dbReference type="Pfam" id="PF12203">
    <property type="entry name" value="HDAC4_Gln"/>
    <property type="match status" value="1"/>
</dbReference>
<feature type="compositionally biased region" description="Low complexity" evidence="17">
    <location>
        <begin position="310"/>
        <end position="332"/>
    </location>
</feature>
<keyword evidence="16" id="KW-0175">Coiled coil</keyword>
<evidence type="ECO:0000256" key="13">
    <source>
        <dbReference type="PIRSR" id="PIRSR037911-1"/>
    </source>
</evidence>
<dbReference type="InterPro" id="IPR023801">
    <property type="entry name" value="His_deacetylse_dom"/>
</dbReference>
<dbReference type="InterPro" id="IPR046949">
    <property type="entry name" value="HDAC4/5/7/9"/>
</dbReference>
<keyword evidence="4 12" id="KW-0678">Repressor</keyword>
<evidence type="ECO:0000256" key="11">
    <source>
        <dbReference type="ARBA" id="ARBA00023242"/>
    </source>
</evidence>
<evidence type="ECO:0000256" key="8">
    <source>
        <dbReference type="ARBA" id="ARBA00022853"/>
    </source>
</evidence>
<evidence type="ECO:0000256" key="17">
    <source>
        <dbReference type="SAM" id="MobiDB-lite"/>
    </source>
</evidence>
<gene>
    <name evidence="20" type="primary">HDAC4</name>
</gene>
<feature type="compositionally biased region" description="Basic and acidic residues" evidence="17">
    <location>
        <begin position="280"/>
        <end position="295"/>
    </location>
</feature>
<evidence type="ECO:0000256" key="9">
    <source>
        <dbReference type="ARBA" id="ARBA00023015"/>
    </source>
</evidence>
<dbReference type="InterPro" id="IPR037138">
    <property type="entry name" value="His_deacetylse_dom_sf"/>
</dbReference>
<evidence type="ECO:0000256" key="14">
    <source>
        <dbReference type="PIRSR" id="PIRSR037911-2"/>
    </source>
</evidence>
<feature type="binding site" evidence="14">
    <location>
        <position position="670"/>
    </location>
    <ligand>
        <name>Zn(2+)</name>
        <dbReference type="ChEBI" id="CHEBI:29105"/>
    </ligand>
</feature>
<name>A0A3B3I2C1_ORYLA</name>
<evidence type="ECO:0000256" key="6">
    <source>
        <dbReference type="ARBA" id="ARBA00022801"/>
    </source>
</evidence>
<feature type="coiled-coil region" evidence="16">
    <location>
        <begin position="111"/>
        <end position="179"/>
    </location>
</feature>
<dbReference type="GeneTree" id="ENSGT00940000157440"/>
<reference evidence="20 21" key="1">
    <citation type="journal article" date="2007" name="Nature">
        <title>The medaka draft genome and insights into vertebrate genome evolution.</title>
        <authorList>
            <person name="Kasahara M."/>
            <person name="Naruse K."/>
            <person name="Sasaki S."/>
            <person name="Nakatani Y."/>
            <person name="Qu W."/>
            <person name="Ahsan B."/>
            <person name="Yamada T."/>
            <person name="Nagayasu Y."/>
            <person name="Doi K."/>
            <person name="Kasai Y."/>
            <person name="Jindo T."/>
            <person name="Kobayashi D."/>
            <person name="Shimada A."/>
            <person name="Toyoda A."/>
            <person name="Kuroki Y."/>
            <person name="Fujiyama A."/>
            <person name="Sasaki T."/>
            <person name="Shimizu A."/>
            <person name="Asakawa S."/>
            <person name="Shimizu N."/>
            <person name="Hashimoto S."/>
            <person name="Yang J."/>
            <person name="Lee Y."/>
            <person name="Matsushima K."/>
            <person name="Sugano S."/>
            <person name="Sakaizumi M."/>
            <person name="Narita T."/>
            <person name="Ohishi K."/>
            <person name="Haga S."/>
            <person name="Ohta F."/>
            <person name="Nomoto H."/>
            <person name="Nogata K."/>
            <person name="Morishita T."/>
            <person name="Endo T."/>
            <person name="Shin-I T."/>
            <person name="Takeda H."/>
            <person name="Morishita S."/>
            <person name="Kohara Y."/>
        </authorList>
    </citation>
    <scope>NUCLEOTIDE SEQUENCE [LARGE SCALE GENOMIC DNA]</scope>
    <source>
        <strain evidence="20 21">Hd-rR</strain>
    </source>
</reference>
<dbReference type="Pfam" id="PF00850">
    <property type="entry name" value="Hist_deacetyl"/>
    <property type="match status" value="1"/>
</dbReference>
<feature type="region of interest" description="Disordered" evidence="17">
    <location>
        <begin position="525"/>
        <end position="558"/>
    </location>
</feature>
<feature type="domain" description="Histone deacetylase glutamine rich N-terminal" evidence="19">
    <location>
        <begin position="85"/>
        <end position="173"/>
    </location>
</feature>
<keyword evidence="10 12" id="KW-0804">Transcription</keyword>
<dbReference type="GO" id="GO:0000122">
    <property type="term" value="P:negative regulation of transcription by RNA polymerase II"/>
    <property type="evidence" value="ECO:0007669"/>
    <property type="project" value="InterPro"/>
</dbReference>
<evidence type="ECO:0000256" key="2">
    <source>
        <dbReference type="ARBA" id="ARBA00007738"/>
    </source>
</evidence>
<feature type="active site" evidence="13">
    <location>
        <position position="800"/>
    </location>
</feature>
<dbReference type="Ensembl" id="ENSORLT00000045488.1">
    <property type="protein sequence ID" value="ENSORLP00000038186.1"/>
    <property type="gene ID" value="ENSORLG00000029432.1"/>
</dbReference>
<keyword evidence="8 12" id="KW-0156">Chromatin regulator</keyword>
<accession>A0A3B3I2C1</accession>
<sequence>MATSYFTFLTCGSEGILGKEPPLEVLKTSALNHIPTVDISSALPLRLPPAAIPMDLRVDHQASPPGQQSPGPLGGTGGQQGAVAASMREQQLQQELLTLKQKQQIQRQILIAEFQRQHEQLSRQHEAQLQEHIKQQQELLALKHQQELLEHQRKMENHRLEQELEKQQREQKLQLLKNKERGQESAVASTEVKMRLQEFVLNKKKALAQRSLNQAGVPNDAPYWYRKTQHSSLDQSSPPQTGVSTYNHPVLGVYNPRDDFPLRKTASEPNLKLRSRLKQKVSERRSSPLLRRRDSPIATAKKRSLDMADSACSSAPGSGPSSPNNSSNSIPNENGVAVAVSNSMEVSLAQRLCGGAEAGSVNPLSLYTSPSLPNITLGLPATATATAASNVTSAQQDGGLQPALSLSPPFHLTPYLAEPAGGHGAHSPLLQHMVLMEQSPAQSPLVTGVGGLSMSSASMAKLQRPHRPLGRTQSAPLPQGSAAQAHAQALALQQLVVQQQHQQFLEKHKQQFQQQLHLNKIMAKPGESPVGRQHQSHPEETEEELREHQEGGASPGVIIKQEPLDPQEVQEEALQQQRERDSQTEQELLFRQQALLLEQQRIHQLRNYQASLEAAGVSVSFPGHRPLSRAQSSPASASSFPISVPLPDPPIKPRFTTGLVYDSLMQKHQCMCGNTNSHPEHAGRIQSIWSRLQETGLRAQCECIRGRKATLEELQTVHSEAHVLLYGTNPLRQKLDCSITPMFVRLPCGGVGVDSDTIWNEVHSSSAARLAVGSVVELVFKVATGELKNGFAVVRPPGHHAEESTPMGFCYFNSVAIAARLLQQRLSVSKVLIVDWDVHHGNGTQQAFYDDPNVLYVSVHRYDDGNFFPGSGAPDEVGSGPGVGFNVNVAFTGGLDPPMGDAEYLAAFRSVVMPIANEFAPDIVLVSSGFDAVEGHPPPLGGYTLTSKCFGYLTKQLMTLAGGRLVLALEGGHDLTAICDASEACVAALLGQEVRAAPAARRRSS</sequence>
<keyword evidence="11" id="KW-0539">Nucleus</keyword>
<keyword evidence="5 14" id="KW-0479">Metal-binding</keyword>
<dbReference type="FunFam" id="3.40.800.20:FF:000002">
    <property type="entry name" value="Histone deacetylase"/>
    <property type="match status" value="1"/>
</dbReference>
<dbReference type="GO" id="GO:0005634">
    <property type="term" value="C:nucleus"/>
    <property type="evidence" value="ECO:0007669"/>
    <property type="project" value="UniProtKB-SubCell"/>
</dbReference>
<protein>
    <recommendedName>
        <fullName evidence="3 12">Histone deacetylase</fullName>
        <ecNumber evidence="3 12">3.5.1.98</ecNumber>
    </recommendedName>
</protein>
<dbReference type="GO" id="GO:0046872">
    <property type="term" value="F:metal ion binding"/>
    <property type="evidence" value="ECO:0007669"/>
    <property type="project" value="UniProtKB-KW"/>
</dbReference>
<feature type="domain" description="Histone deacetylase" evidence="18">
    <location>
        <begin position="678"/>
        <end position="989"/>
    </location>
</feature>
<evidence type="ECO:0000256" key="4">
    <source>
        <dbReference type="ARBA" id="ARBA00022491"/>
    </source>
</evidence>
<dbReference type="EC" id="3.5.1.98" evidence="3 12"/>
<dbReference type="InterPro" id="IPR024643">
    <property type="entry name" value="Hist_deacetylase_Gln_rich_N"/>
</dbReference>
<dbReference type="PANTHER" id="PTHR45364:SF13">
    <property type="entry name" value="HISTONE DEACETYLASE"/>
    <property type="match status" value="1"/>
</dbReference>
<reference evidence="20" key="2">
    <citation type="submission" date="2025-08" db="UniProtKB">
        <authorList>
            <consortium name="Ensembl"/>
        </authorList>
    </citation>
    <scope>IDENTIFICATION</scope>
    <source>
        <strain evidence="20">Hd-rR</strain>
    </source>
</reference>
<feature type="site" description="Contributes to catalysis" evidence="15">
    <location>
        <position position="973"/>
    </location>
</feature>
<dbReference type="CDD" id="cd10162">
    <property type="entry name" value="ClassIIa_HDAC4_Gln-rich-N"/>
    <property type="match status" value="1"/>
</dbReference>
<evidence type="ECO:0000259" key="19">
    <source>
        <dbReference type="Pfam" id="PF12203"/>
    </source>
</evidence>
<evidence type="ECO:0000313" key="20">
    <source>
        <dbReference type="Ensembl" id="ENSORLP00000038186.1"/>
    </source>
</evidence>
<reference evidence="20" key="3">
    <citation type="submission" date="2025-09" db="UniProtKB">
        <authorList>
            <consortium name="Ensembl"/>
        </authorList>
    </citation>
    <scope>IDENTIFICATION</scope>
    <source>
        <strain evidence="20">Hd-rR</strain>
    </source>
</reference>
<evidence type="ECO:0000313" key="21">
    <source>
        <dbReference type="Proteomes" id="UP000001038"/>
    </source>
</evidence>
<feature type="region of interest" description="Disordered" evidence="17">
    <location>
        <begin position="228"/>
        <end position="333"/>
    </location>
</feature>
<evidence type="ECO:0000256" key="5">
    <source>
        <dbReference type="ARBA" id="ARBA00022723"/>
    </source>
</evidence>
<dbReference type="Proteomes" id="UP000001038">
    <property type="component" value="Chromosome 2"/>
</dbReference>
<dbReference type="GO" id="GO:0141221">
    <property type="term" value="F:histone deacetylase activity, hydrolytic mechanism"/>
    <property type="evidence" value="ECO:0007669"/>
    <property type="project" value="UniProtKB-EC"/>
</dbReference>
<comment type="subcellular location">
    <subcellularLocation>
        <location evidence="1 12">Nucleus</location>
    </subcellularLocation>
</comment>
<keyword evidence="7 14" id="KW-0862">Zinc</keyword>
<feature type="binding site" evidence="14">
    <location>
        <position position="748"/>
    </location>
    <ligand>
        <name>Zn(2+)</name>
        <dbReference type="ChEBI" id="CHEBI:29105"/>
    </ligand>
</feature>
<evidence type="ECO:0000256" key="15">
    <source>
        <dbReference type="PIRSR" id="PIRSR037911-3"/>
    </source>
</evidence>
<keyword evidence="21" id="KW-1185">Reference proteome</keyword>
<dbReference type="PRINTS" id="PR01270">
    <property type="entry name" value="HDASUPER"/>
</dbReference>
<keyword evidence="9 12" id="KW-0805">Transcription regulation</keyword>
<feature type="compositionally biased region" description="Low complexity" evidence="17">
    <location>
        <begin position="61"/>
        <end position="71"/>
    </location>
</feature>
<organism evidence="20 21">
    <name type="scientific">Oryzias latipes</name>
    <name type="common">Japanese rice fish</name>
    <name type="synonym">Japanese killifish</name>
    <dbReference type="NCBI Taxonomy" id="8090"/>
    <lineage>
        <taxon>Eukaryota</taxon>
        <taxon>Metazoa</taxon>
        <taxon>Chordata</taxon>
        <taxon>Craniata</taxon>
        <taxon>Vertebrata</taxon>
        <taxon>Euteleostomi</taxon>
        <taxon>Actinopterygii</taxon>
        <taxon>Neopterygii</taxon>
        <taxon>Teleostei</taxon>
        <taxon>Neoteleostei</taxon>
        <taxon>Acanthomorphata</taxon>
        <taxon>Ovalentaria</taxon>
        <taxon>Atherinomorphae</taxon>
        <taxon>Beloniformes</taxon>
        <taxon>Adrianichthyidae</taxon>
        <taxon>Oryziinae</taxon>
        <taxon>Oryzias</taxon>
    </lineage>
</organism>
<dbReference type="PANTHER" id="PTHR45364">
    <property type="entry name" value="HISTONE DEACETYLASE 9-RELATED"/>
    <property type="match status" value="1"/>
</dbReference>
<evidence type="ECO:0000256" key="10">
    <source>
        <dbReference type="ARBA" id="ARBA00023163"/>
    </source>
</evidence>
<feature type="compositionally biased region" description="Basic and acidic residues" evidence="17">
    <location>
        <begin position="256"/>
        <end position="266"/>
    </location>
</feature>
<comment type="function">
    <text evidence="12">Responsible for the deacetylation of lysine residues on the N-terminal part of the core histones (H2A, H2B, H3 and H4). Histone deacetylation gives a tag for epigenetic repression and plays an important role in transcriptional regulation, cell cycle progression and developmental events.</text>
</comment>
<evidence type="ECO:0000256" key="3">
    <source>
        <dbReference type="ARBA" id="ARBA00012111"/>
    </source>
</evidence>
<dbReference type="SUPFAM" id="SSF52768">
    <property type="entry name" value="Arginase/deacetylase"/>
    <property type="match status" value="1"/>
</dbReference>
<dbReference type="InterPro" id="IPR023696">
    <property type="entry name" value="Ureohydrolase_dom_sf"/>
</dbReference>
<feature type="binding site" evidence="14">
    <location>
        <position position="672"/>
    </location>
    <ligand>
        <name>Zn(2+)</name>
        <dbReference type="ChEBI" id="CHEBI:29105"/>
    </ligand>
</feature>
<keyword evidence="6 12" id="KW-0378">Hydrolase</keyword>
<dbReference type="InterPro" id="IPR000286">
    <property type="entry name" value="HDACs"/>
</dbReference>
<proteinExistence type="inferred from homology"/>
<feature type="binding site" evidence="14">
    <location>
        <position position="678"/>
    </location>
    <ligand>
        <name>Zn(2+)</name>
        <dbReference type="ChEBI" id="CHEBI:29105"/>
    </ligand>
</feature>
<comment type="similarity">
    <text evidence="2 12">Belongs to the histone deacetylase family. HD type 2 subfamily.</text>
</comment>
<dbReference type="Gene3D" id="6.10.250.1550">
    <property type="match status" value="1"/>
</dbReference>